<feature type="region of interest" description="Disordered" evidence="1">
    <location>
        <begin position="1"/>
        <end position="30"/>
    </location>
</feature>
<evidence type="ECO:0000313" key="2">
    <source>
        <dbReference type="EMBL" id="KAJ4488597.1"/>
    </source>
</evidence>
<evidence type="ECO:0000256" key="1">
    <source>
        <dbReference type="SAM" id="MobiDB-lite"/>
    </source>
</evidence>
<organism evidence="2 3">
    <name type="scientific">Lentinula lateritia</name>
    <dbReference type="NCBI Taxonomy" id="40482"/>
    <lineage>
        <taxon>Eukaryota</taxon>
        <taxon>Fungi</taxon>
        <taxon>Dikarya</taxon>
        <taxon>Basidiomycota</taxon>
        <taxon>Agaricomycotina</taxon>
        <taxon>Agaricomycetes</taxon>
        <taxon>Agaricomycetidae</taxon>
        <taxon>Agaricales</taxon>
        <taxon>Marasmiineae</taxon>
        <taxon>Omphalotaceae</taxon>
        <taxon>Lentinula</taxon>
    </lineage>
</organism>
<reference evidence="2" key="1">
    <citation type="submission" date="2022-08" db="EMBL/GenBank/DDBJ databases">
        <title>A Global Phylogenomic Analysis of the Shiitake Genus Lentinula.</title>
        <authorList>
            <consortium name="DOE Joint Genome Institute"/>
            <person name="Sierra-Patev S."/>
            <person name="Min B."/>
            <person name="Naranjo-Ortiz M."/>
            <person name="Looney B."/>
            <person name="Konkel Z."/>
            <person name="Slot J.C."/>
            <person name="Sakamoto Y."/>
            <person name="Steenwyk J.L."/>
            <person name="Rokas A."/>
            <person name="Carro J."/>
            <person name="Camarero S."/>
            <person name="Ferreira P."/>
            <person name="Molpeceres G."/>
            <person name="Ruiz-Duenas F.J."/>
            <person name="Serrano A."/>
            <person name="Henrissat B."/>
            <person name="Drula E."/>
            <person name="Hughes K.W."/>
            <person name="Mata J.L."/>
            <person name="Ishikawa N.K."/>
            <person name="Vargas-Isla R."/>
            <person name="Ushijima S."/>
            <person name="Smith C.A."/>
            <person name="Ahrendt S."/>
            <person name="Andreopoulos W."/>
            <person name="He G."/>
            <person name="Labutti K."/>
            <person name="Lipzen A."/>
            <person name="Ng V."/>
            <person name="Riley R."/>
            <person name="Sandor L."/>
            <person name="Barry K."/>
            <person name="Martinez A.T."/>
            <person name="Xiao Y."/>
            <person name="Gibbons J.G."/>
            <person name="Terashima K."/>
            <person name="Grigoriev I.V."/>
            <person name="Hibbett D.S."/>
        </authorList>
    </citation>
    <scope>NUCLEOTIDE SEQUENCE</scope>
    <source>
        <strain evidence="2">RHP3577 ss4</strain>
    </source>
</reference>
<gene>
    <name evidence="2" type="ORF">C8R41DRAFT_920839</name>
</gene>
<dbReference type="EMBL" id="JANVFT010000046">
    <property type="protein sequence ID" value="KAJ4488597.1"/>
    <property type="molecule type" value="Genomic_DNA"/>
</dbReference>
<evidence type="ECO:0000313" key="3">
    <source>
        <dbReference type="Proteomes" id="UP001150217"/>
    </source>
</evidence>
<feature type="compositionally biased region" description="Low complexity" evidence="1">
    <location>
        <begin position="179"/>
        <end position="195"/>
    </location>
</feature>
<feature type="region of interest" description="Disordered" evidence="1">
    <location>
        <begin position="175"/>
        <end position="196"/>
    </location>
</feature>
<accession>A0ABQ8VCS1</accession>
<keyword evidence="3" id="KW-1185">Reference proteome</keyword>
<sequence length="292" mass="32244">MSIAAAAGDLEPPRYTPRGQAATSSDENAPPEYSITYSFSTLSANSMLLLPPLASPEARPRYHISISQNCFIPMSWITTVRRSSAADGEILGEFEMGIQMGGMGSSERRPIVFMHGRGPDEGEKWLEDVYNDNYAHHVTWQLPPGQGHLYWDILRSNKKCSCSNSPRPHPLLAEFIPQSSNSNSRLRPSPRSSLSHSYQPYQLKVYPQGFDYLDDILLSALVYERKRTTPCFQTKAPATAAKIKHERYPVVASSVSSSSSVRSSTTSSISIQALNSPSTSRVTGSEALIHYL</sequence>
<proteinExistence type="predicted"/>
<protein>
    <submittedName>
        <fullName evidence="2">Uncharacterized protein</fullName>
    </submittedName>
</protein>
<dbReference type="Proteomes" id="UP001150217">
    <property type="component" value="Unassembled WGS sequence"/>
</dbReference>
<name>A0ABQ8VCS1_9AGAR</name>
<comment type="caution">
    <text evidence="2">The sequence shown here is derived from an EMBL/GenBank/DDBJ whole genome shotgun (WGS) entry which is preliminary data.</text>
</comment>